<dbReference type="Proteomes" id="UP000179807">
    <property type="component" value="Unassembled WGS sequence"/>
</dbReference>
<evidence type="ECO:0000313" key="3">
    <source>
        <dbReference type="Proteomes" id="UP000179807"/>
    </source>
</evidence>
<dbReference type="EMBL" id="MLAK01000912">
    <property type="protein sequence ID" value="OHT01437.1"/>
    <property type="molecule type" value="Genomic_DNA"/>
</dbReference>
<feature type="region of interest" description="Disordered" evidence="1">
    <location>
        <begin position="203"/>
        <end position="265"/>
    </location>
</feature>
<dbReference type="RefSeq" id="XP_068354573.1">
    <property type="nucleotide sequence ID" value="XM_068508119.1"/>
</dbReference>
<reference evidence="2" key="1">
    <citation type="submission" date="2016-10" db="EMBL/GenBank/DDBJ databases">
        <authorList>
            <person name="Benchimol M."/>
            <person name="Almeida L.G."/>
            <person name="Vasconcelos A.T."/>
            <person name="Perreira-Neves A."/>
            <person name="Rosa I.A."/>
            <person name="Tasca T."/>
            <person name="Bogo M.R."/>
            <person name="de Souza W."/>
        </authorList>
    </citation>
    <scope>NUCLEOTIDE SEQUENCE [LARGE SCALE GENOMIC DNA]</scope>
    <source>
        <strain evidence="2">K</strain>
    </source>
</reference>
<feature type="compositionally biased region" description="Acidic residues" evidence="1">
    <location>
        <begin position="215"/>
        <end position="224"/>
    </location>
</feature>
<comment type="caution">
    <text evidence="2">The sequence shown here is derived from an EMBL/GenBank/DDBJ whole genome shotgun (WGS) entry which is preliminary data.</text>
</comment>
<feature type="compositionally biased region" description="Polar residues" evidence="1">
    <location>
        <begin position="116"/>
        <end position="130"/>
    </location>
</feature>
<feature type="region of interest" description="Disordered" evidence="1">
    <location>
        <begin position="105"/>
        <end position="190"/>
    </location>
</feature>
<evidence type="ECO:0000313" key="2">
    <source>
        <dbReference type="EMBL" id="OHT01437.1"/>
    </source>
</evidence>
<dbReference type="GeneID" id="94842823"/>
<dbReference type="AlphaFoldDB" id="A0A1J4JVX4"/>
<accession>A0A1J4JVX4</accession>
<feature type="compositionally biased region" description="Polar residues" evidence="1">
    <location>
        <begin position="168"/>
        <end position="185"/>
    </location>
</feature>
<keyword evidence="3" id="KW-1185">Reference proteome</keyword>
<protein>
    <submittedName>
        <fullName evidence="2">Uncharacterized protein</fullName>
    </submittedName>
</protein>
<feature type="compositionally biased region" description="Basic and acidic residues" evidence="1">
    <location>
        <begin position="105"/>
        <end position="115"/>
    </location>
</feature>
<sequence>MRRSPSPNRTSSPRKGTSQSYLSESLFTLSHSGVDIKSRHKFLDSFSQQIVCRTSVEATRFTPDLPRVEIEGWISALQNYTKYLSALLREQEEVTAEEQLQILIDRAKSSPKREIPSNSPTRSKNTQTPRKSPHEDITTPKRSPYTVSTPQRSPSPKKSVGTGISPLAKSQNSRQSRGTVTTPVPNTDEAANERKSMLAKLIESSPKFISFNDPIESEYSEDEQKDTSTQTFLMSPAKSTPQRTPQRTPPSSSKRSRSPHSASKYYVITQVEEPDDDELISSDFVVDEVISHRK</sequence>
<name>A0A1J4JVX4_9EUKA</name>
<dbReference type="VEuPathDB" id="TrichDB:TRFO_31761"/>
<organism evidence="2 3">
    <name type="scientific">Tritrichomonas foetus</name>
    <dbReference type="NCBI Taxonomy" id="1144522"/>
    <lineage>
        <taxon>Eukaryota</taxon>
        <taxon>Metamonada</taxon>
        <taxon>Parabasalia</taxon>
        <taxon>Tritrichomonadida</taxon>
        <taxon>Tritrichomonadidae</taxon>
        <taxon>Tritrichomonas</taxon>
    </lineage>
</organism>
<feature type="compositionally biased region" description="Low complexity" evidence="1">
    <location>
        <begin position="238"/>
        <end position="253"/>
    </location>
</feature>
<feature type="compositionally biased region" description="Polar residues" evidence="1">
    <location>
        <begin position="145"/>
        <end position="156"/>
    </location>
</feature>
<proteinExistence type="predicted"/>
<gene>
    <name evidence="2" type="ORF">TRFO_31761</name>
</gene>
<evidence type="ECO:0000256" key="1">
    <source>
        <dbReference type="SAM" id="MobiDB-lite"/>
    </source>
</evidence>